<feature type="domain" description="Terpene synthase N-terminal" evidence="4">
    <location>
        <begin position="1"/>
        <end position="148"/>
    </location>
</feature>
<evidence type="ECO:0000259" key="4">
    <source>
        <dbReference type="Pfam" id="PF01397"/>
    </source>
</evidence>
<dbReference type="FunFam" id="1.10.600.10:FF:000007">
    <property type="entry name" value="Isoprene synthase, chloroplastic"/>
    <property type="match status" value="1"/>
</dbReference>
<dbReference type="SMR" id="A0A8I6YAK2"/>
<dbReference type="CDD" id="cd00684">
    <property type="entry name" value="Terpene_cyclase_plant_C1"/>
    <property type="match status" value="1"/>
</dbReference>
<dbReference type="Gene3D" id="1.10.600.10">
    <property type="entry name" value="Farnesyl Diphosphate Synthase"/>
    <property type="match status" value="1"/>
</dbReference>
<evidence type="ECO:0000313" key="7">
    <source>
        <dbReference type="Proteomes" id="UP000011116"/>
    </source>
</evidence>
<protein>
    <recommendedName>
        <fullName evidence="8">Terpene synthase</fullName>
    </recommendedName>
</protein>
<reference evidence="6" key="2">
    <citation type="submission" date="2020-10" db="EMBL/GenBank/DDBJ databases">
        <authorList>
            <person name="Scholz U."/>
            <person name="Mascher M."/>
            <person name="Fiebig A."/>
        </authorList>
    </citation>
    <scope>NUCLEOTIDE SEQUENCE [LARGE SCALE GENOMIC DNA]</scope>
    <source>
        <strain evidence="6">cv. Morex</strain>
    </source>
</reference>
<dbReference type="Proteomes" id="UP000011116">
    <property type="component" value="Chromosome 6H"/>
</dbReference>
<dbReference type="InterPro" id="IPR005630">
    <property type="entry name" value="Terpene_synthase_metal-bd"/>
</dbReference>
<evidence type="ECO:0008006" key="8">
    <source>
        <dbReference type="Google" id="ProtNLM"/>
    </source>
</evidence>
<name>A0A8I6YAK2_HORVV</name>
<evidence type="ECO:0000256" key="2">
    <source>
        <dbReference type="ARBA" id="ARBA00001946"/>
    </source>
</evidence>
<dbReference type="InterPro" id="IPR050148">
    <property type="entry name" value="Terpene_synthase-like"/>
</dbReference>
<dbReference type="Gene3D" id="1.50.10.130">
    <property type="entry name" value="Terpene synthase, N-terminal domain"/>
    <property type="match status" value="1"/>
</dbReference>
<dbReference type="GO" id="GO:0010333">
    <property type="term" value="F:terpene synthase activity"/>
    <property type="evidence" value="ECO:0000318"/>
    <property type="project" value="GO_Central"/>
</dbReference>
<dbReference type="Gramene" id="HORVU.MOREX.r3.6HG0578820.1">
    <property type="protein sequence ID" value="HORVU.MOREX.r3.6HG0578820.1"/>
    <property type="gene ID" value="HORVU.MOREX.r3.6HG0578820"/>
</dbReference>
<dbReference type="InterPro" id="IPR001906">
    <property type="entry name" value="Terpene_synth_N"/>
</dbReference>
<dbReference type="SFLD" id="SFLDG01019">
    <property type="entry name" value="Terpene_Cyclase_Like_1_C_Termi"/>
    <property type="match status" value="1"/>
</dbReference>
<keyword evidence="3" id="KW-0479">Metal-binding</keyword>
<keyword evidence="7" id="KW-1185">Reference proteome</keyword>
<dbReference type="AlphaFoldDB" id="A0A8I6YAK2"/>
<dbReference type="PANTHER" id="PTHR31225">
    <property type="entry name" value="OS04G0344100 PROTEIN-RELATED"/>
    <property type="match status" value="1"/>
</dbReference>
<dbReference type="PANTHER" id="PTHR31225:SF210">
    <property type="entry name" value="OS01G0337100 PROTEIN"/>
    <property type="match status" value="1"/>
</dbReference>
<evidence type="ECO:0000256" key="3">
    <source>
        <dbReference type="ARBA" id="ARBA00022723"/>
    </source>
</evidence>
<dbReference type="EnsemblPlants" id="HORVU.MOREX.r3.6HG0578820.1">
    <property type="protein sequence ID" value="HORVU.MOREX.r3.6HG0578820.1"/>
    <property type="gene ID" value="HORVU.MOREX.r3.6HG0578820"/>
</dbReference>
<dbReference type="InterPro" id="IPR036965">
    <property type="entry name" value="Terpene_synth_N_sf"/>
</dbReference>
<proteinExistence type="predicted"/>
<dbReference type="GO" id="GO:0016102">
    <property type="term" value="P:diterpenoid biosynthetic process"/>
    <property type="evidence" value="ECO:0007669"/>
    <property type="project" value="InterPro"/>
</dbReference>
<evidence type="ECO:0000256" key="1">
    <source>
        <dbReference type="ARBA" id="ARBA00001936"/>
    </source>
</evidence>
<dbReference type="InterPro" id="IPR008930">
    <property type="entry name" value="Terpenoid_cyclase/PrenylTrfase"/>
</dbReference>
<comment type="cofactor">
    <cofactor evidence="1">
        <name>Mn(2+)</name>
        <dbReference type="ChEBI" id="CHEBI:29035"/>
    </cofactor>
</comment>
<dbReference type="InterPro" id="IPR034741">
    <property type="entry name" value="Terpene_cyclase-like_1_C"/>
</dbReference>
<dbReference type="Pfam" id="PF01397">
    <property type="entry name" value="Terpene_synth"/>
    <property type="match status" value="1"/>
</dbReference>
<reference evidence="6" key="3">
    <citation type="submission" date="2022-01" db="UniProtKB">
        <authorList>
            <consortium name="EnsemblPlants"/>
        </authorList>
    </citation>
    <scope>IDENTIFICATION</scope>
    <source>
        <strain evidence="6">subsp. vulgare</strain>
    </source>
</reference>
<dbReference type="SFLD" id="SFLDS00005">
    <property type="entry name" value="Isoprenoid_Synthase_Type_I"/>
    <property type="match status" value="1"/>
</dbReference>
<feature type="domain" description="Terpene synthase metal-binding" evidence="5">
    <location>
        <begin position="205"/>
        <end position="445"/>
    </location>
</feature>
<dbReference type="SUPFAM" id="SSF48239">
    <property type="entry name" value="Terpenoid cyclases/Protein prenyltransferases"/>
    <property type="match status" value="1"/>
</dbReference>
<evidence type="ECO:0000313" key="6">
    <source>
        <dbReference type="EnsemblPlants" id="HORVU.MOREX.r3.6HG0578820.1"/>
    </source>
</evidence>
<dbReference type="GO" id="GO:0000287">
    <property type="term" value="F:magnesium ion binding"/>
    <property type="evidence" value="ECO:0007669"/>
    <property type="project" value="InterPro"/>
</dbReference>
<reference evidence="7" key="1">
    <citation type="journal article" date="2012" name="Nature">
        <title>A physical, genetic and functional sequence assembly of the barley genome.</title>
        <authorList>
            <consortium name="The International Barley Genome Sequencing Consortium"/>
            <person name="Mayer K.F."/>
            <person name="Waugh R."/>
            <person name="Brown J.W."/>
            <person name="Schulman A."/>
            <person name="Langridge P."/>
            <person name="Platzer M."/>
            <person name="Fincher G.B."/>
            <person name="Muehlbauer G.J."/>
            <person name="Sato K."/>
            <person name="Close T.J."/>
            <person name="Wise R.P."/>
            <person name="Stein N."/>
        </authorList>
    </citation>
    <scope>NUCLEOTIDE SEQUENCE [LARGE SCALE GENOMIC DNA]</scope>
    <source>
        <strain evidence="7">cv. Morex</strain>
    </source>
</reference>
<dbReference type="InterPro" id="IPR008949">
    <property type="entry name" value="Isoprenoid_synthase_dom_sf"/>
</dbReference>
<sequence>MEEKAEVLKEEVRKIVKNTHELSKLLDLIMTLQRLGLDIYYENDINELLHSVYKSDYNEEDLHLVSLRFYLLRTNGYDVSADVFLRFKDDEGNFMFDDTRSILSLYNAAYLRTHGERVLDEAIIFTTSHLEGVLQQSSPLANEISLALETPLFRRARIVEMRSCIHIYDNDATKNDAMLEFAKLNFNLLQLLYCEELNKITLWWKELHDESKLGFSRDRIVEMYFWMNGACYEPQYSNSRIILTKITAFMTILDDIFDTYGTTEESMQLAEAINRWNGSATELLPSYIKGFYLYLLKTFDSFEYELGPGKSHHVHYLKEALMRLVQAYTEELKWRDGNYVPKTLDEHLGVSARSSGGFTLASASLFAGVGGIATTDTFEWILNYPQLFKTFDMFVRFSNDIVSSQREQVGDHYASTIQCYMEEHGATLKDALKKIKDHVEDSWKDMVRHCVTSTEQQQPLAVPWTVVNFARTVNNMYKRGDAFTSSHEIKEMITLLYVEPIY</sequence>
<dbReference type="GO" id="GO:0046246">
    <property type="term" value="P:terpene biosynthetic process"/>
    <property type="evidence" value="ECO:0000318"/>
    <property type="project" value="GO_Central"/>
</dbReference>
<accession>A0A8I6YAK2</accession>
<comment type="cofactor">
    <cofactor evidence="2">
        <name>Mg(2+)</name>
        <dbReference type="ChEBI" id="CHEBI:18420"/>
    </cofactor>
</comment>
<dbReference type="SUPFAM" id="SSF48576">
    <property type="entry name" value="Terpenoid synthases"/>
    <property type="match status" value="1"/>
</dbReference>
<dbReference type="InterPro" id="IPR044814">
    <property type="entry name" value="Terpene_cyclase_plant_C1"/>
</dbReference>
<organism evidence="6 7">
    <name type="scientific">Hordeum vulgare subsp. vulgare</name>
    <name type="common">Domesticated barley</name>
    <dbReference type="NCBI Taxonomy" id="112509"/>
    <lineage>
        <taxon>Eukaryota</taxon>
        <taxon>Viridiplantae</taxon>
        <taxon>Streptophyta</taxon>
        <taxon>Embryophyta</taxon>
        <taxon>Tracheophyta</taxon>
        <taxon>Spermatophyta</taxon>
        <taxon>Magnoliopsida</taxon>
        <taxon>Liliopsida</taxon>
        <taxon>Poales</taxon>
        <taxon>Poaceae</taxon>
        <taxon>BOP clade</taxon>
        <taxon>Pooideae</taxon>
        <taxon>Triticodae</taxon>
        <taxon>Triticeae</taxon>
        <taxon>Hordeinae</taxon>
        <taxon>Hordeum</taxon>
    </lineage>
</organism>
<dbReference type="Pfam" id="PF03936">
    <property type="entry name" value="Terpene_synth_C"/>
    <property type="match status" value="1"/>
</dbReference>
<evidence type="ECO:0000259" key="5">
    <source>
        <dbReference type="Pfam" id="PF03936"/>
    </source>
</evidence>
<gene>
    <name evidence="6" type="primary">LOC123405289</name>
</gene>